<organism evidence="2 3">
    <name type="scientific">Pseudomonas frederiksbergensis</name>
    <dbReference type="NCBI Taxonomy" id="104087"/>
    <lineage>
        <taxon>Bacteria</taxon>
        <taxon>Pseudomonadati</taxon>
        <taxon>Pseudomonadota</taxon>
        <taxon>Gammaproteobacteria</taxon>
        <taxon>Pseudomonadales</taxon>
        <taxon>Pseudomonadaceae</taxon>
        <taxon>Pseudomonas</taxon>
    </lineage>
</organism>
<sequence>MSSMFRWTVFLACGVSFTACAAQQVYRNDVYFLNTCGIPLELSLVHDSNYDDQPRRFTLGPGERRSIANYRSAGKDVSGQISARYSLVIKTASAVKTIDAQTLRTALARVEKVEDNAVRAWTIEDRSFCPAEALQ</sequence>
<gene>
    <name evidence="2" type="ORF">FX983_03722</name>
</gene>
<dbReference type="EMBL" id="JAAAXX010000002">
    <property type="protein sequence ID" value="KAF2389283.1"/>
    <property type="molecule type" value="Genomic_DNA"/>
</dbReference>
<evidence type="ECO:0008006" key="4">
    <source>
        <dbReference type="Google" id="ProtNLM"/>
    </source>
</evidence>
<feature type="chain" id="PRO_5026782238" description="Lipoprotein" evidence="1">
    <location>
        <begin position="22"/>
        <end position="135"/>
    </location>
</feature>
<reference evidence="2 3" key="1">
    <citation type="submission" date="2019-12" db="EMBL/GenBank/DDBJ databases">
        <title>Endophytic bacteria associated with Panax ginseng seedlings.</title>
        <authorList>
            <person name="Park J.M."/>
            <person name="Shin R."/>
            <person name="Jo S.H."/>
        </authorList>
    </citation>
    <scope>NUCLEOTIDE SEQUENCE [LARGE SCALE GENOMIC DNA]</scope>
    <source>
        <strain evidence="2 3">PgKB32</strain>
    </source>
</reference>
<name>A0A6L5BLV9_9PSED</name>
<keyword evidence="1" id="KW-0732">Signal</keyword>
<dbReference type="Proteomes" id="UP000475265">
    <property type="component" value="Unassembled WGS sequence"/>
</dbReference>
<evidence type="ECO:0000256" key="1">
    <source>
        <dbReference type="SAM" id="SignalP"/>
    </source>
</evidence>
<dbReference type="AlphaFoldDB" id="A0A6L5BLV9"/>
<evidence type="ECO:0000313" key="3">
    <source>
        <dbReference type="Proteomes" id="UP000475265"/>
    </source>
</evidence>
<accession>A0A6L5BLV9</accession>
<proteinExistence type="predicted"/>
<dbReference type="PROSITE" id="PS51257">
    <property type="entry name" value="PROKAR_LIPOPROTEIN"/>
    <property type="match status" value="1"/>
</dbReference>
<comment type="caution">
    <text evidence="2">The sequence shown here is derived from an EMBL/GenBank/DDBJ whole genome shotgun (WGS) entry which is preliminary data.</text>
</comment>
<protein>
    <recommendedName>
        <fullName evidence="4">Lipoprotein</fullName>
    </recommendedName>
</protein>
<evidence type="ECO:0000313" key="2">
    <source>
        <dbReference type="EMBL" id="KAF2389283.1"/>
    </source>
</evidence>
<feature type="signal peptide" evidence="1">
    <location>
        <begin position="1"/>
        <end position="21"/>
    </location>
</feature>